<feature type="chain" id="PRO_5043551122" description="CBM39 domain-containing protein" evidence="1">
    <location>
        <begin position="28"/>
        <end position="298"/>
    </location>
</feature>
<dbReference type="AlphaFoldDB" id="A0AAV3YV94"/>
<evidence type="ECO:0000256" key="1">
    <source>
        <dbReference type="SAM" id="SignalP"/>
    </source>
</evidence>
<organism evidence="2 3">
    <name type="scientific">Plakobranchus ocellatus</name>
    <dbReference type="NCBI Taxonomy" id="259542"/>
    <lineage>
        <taxon>Eukaryota</taxon>
        <taxon>Metazoa</taxon>
        <taxon>Spiralia</taxon>
        <taxon>Lophotrochozoa</taxon>
        <taxon>Mollusca</taxon>
        <taxon>Gastropoda</taxon>
        <taxon>Heterobranchia</taxon>
        <taxon>Euthyneura</taxon>
        <taxon>Panpulmonata</taxon>
        <taxon>Sacoglossa</taxon>
        <taxon>Placobranchoidea</taxon>
        <taxon>Plakobranchidae</taxon>
        <taxon>Plakobranchus</taxon>
    </lineage>
</organism>
<feature type="signal peptide" evidence="1">
    <location>
        <begin position="1"/>
        <end position="27"/>
    </location>
</feature>
<gene>
    <name evidence="2" type="ORF">PoB_001337200</name>
</gene>
<proteinExistence type="predicted"/>
<accession>A0AAV3YV94</accession>
<keyword evidence="3" id="KW-1185">Reference proteome</keyword>
<comment type="caution">
    <text evidence="2">The sequence shown here is derived from an EMBL/GenBank/DDBJ whole genome shotgun (WGS) entry which is preliminary data.</text>
</comment>
<protein>
    <recommendedName>
        <fullName evidence="4">CBM39 domain-containing protein</fullName>
    </recommendedName>
</protein>
<dbReference type="EMBL" id="BLXT01001617">
    <property type="protein sequence ID" value="GFN86866.1"/>
    <property type="molecule type" value="Genomic_DNA"/>
</dbReference>
<evidence type="ECO:0000313" key="3">
    <source>
        <dbReference type="Proteomes" id="UP000735302"/>
    </source>
</evidence>
<sequence>MSLLSFKTFGYVALFVFFSSSPCGVTTLEDEGYTLYDEEGRQVNNTSDIVEFERIERSPLQDSRLFTVRYLTTIQDLDVGVCLSNNGLCTSNAIPRQESIERWEVSFEAPHNLKEPILYFETVNRAMSLTLNNDESHAATQIDGLGDLPVPVTNPATEIVYNPGEDTVITGDLYDYRRYDPEDKLPELRMTAFLYDRTHREVLEQSSQNVERSYFFRWTRPEFYEKVGYRYTIRTSDLSIIGGYLMFRTNLPLNQPLVKKLWQAKVLPLRRSDQSHPFGPNFIHIWLEYYERQNMACK</sequence>
<dbReference type="Proteomes" id="UP000735302">
    <property type="component" value="Unassembled WGS sequence"/>
</dbReference>
<evidence type="ECO:0008006" key="4">
    <source>
        <dbReference type="Google" id="ProtNLM"/>
    </source>
</evidence>
<name>A0AAV3YV94_9GAST</name>
<reference evidence="2 3" key="1">
    <citation type="journal article" date="2021" name="Elife">
        <title>Chloroplast acquisition without the gene transfer in kleptoplastic sea slugs, Plakobranchus ocellatus.</title>
        <authorList>
            <person name="Maeda T."/>
            <person name="Takahashi S."/>
            <person name="Yoshida T."/>
            <person name="Shimamura S."/>
            <person name="Takaki Y."/>
            <person name="Nagai Y."/>
            <person name="Toyoda A."/>
            <person name="Suzuki Y."/>
            <person name="Arimoto A."/>
            <person name="Ishii H."/>
            <person name="Satoh N."/>
            <person name="Nishiyama T."/>
            <person name="Hasebe M."/>
            <person name="Maruyama T."/>
            <person name="Minagawa J."/>
            <person name="Obokata J."/>
            <person name="Shigenobu S."/>
        </authorList>
    </citation>
    <scope>NUCLEOTIDE SEQUENCE [LARGE SCALE GENOMIC DNA]</scope>
</reference>
<keyword evidence="1" id="KW-0732">Signal</keyword>
<evidence type="ECO:0000313" key="2">
    <source>
        <dbReference type="EMBL" id="GFN86866.1"/>
    </source>
</evidence>